<feature type="binding site" evidence="4">
    <location>
        <position position="131"/>
    </location>
    <ligand>
        <name>NAD(+)</name>
        <dbReference type="ChEBI" id="CHEBI:57540"/>
    </ligand>
</feature>
<dbReference type="PANTHER" id="PTHR43616:SF3">
    <property type="entry name" value="HYDROXYCARBOXYLATE DEHYDROGENASE A"/>
    <property type="match status" value="1"/>
</dbReference>
<keyword evidence="1 3" id="KW-0479">Metal-binding</keyword>
<dbReference type="Gene3D" id="1.20.1090.10">
    <property type="entry name" value="Dehydroquinate synthase-like - alpha domain"/>
    <property type="match status" value="1"/>
</dbReference>
<evidence type="ECO:0000256" key="2">
    <source>
        <dbReference type="ARBA" id="ARBA00023002"/>
    </source>
</evidence>
<feature type="binding site" evidence="4">
    <location>
        <position position="135"/>
    </location>
    <ligand>
        <name>NAD(+)</name>
        <dbReference type="ChEBI" id="CHEBI:57540"/>
    </ligand>
</feature>
<comment type="cofactor">
    <cofactor evidence="3">
        <name>Zn(2+)</name>
        <dbReference type="ChEBI" id="CHEBI:29105"/>
    </cofactor>
    <text evidence="3">Binds 1 zinc ion per subunit.</text>
</comment>
<keyword evidence="7" id="KW-1185">Reference proteome</keyword>
<sequence length="365" mass="39716">MSDNRFLMHREISEVVRPGPGQYIAEEGALGQLDQLLEPFNNPIVISSEKALMAFRKHYQGKLDLQALLIDSSVSKEDIQRLMTEVADADVILGIGGGKVNDTAKAVADDLRIESIMIPTVLGTCAPFTPLSIIYEQDTGNYVGIKYMRQSPYACLLDYTLLLDSPLDLLKSGIGDSLAKYYEARPLIESMGSEVPLLVQIGFQNAEIIKDLIYSQGGQSIEDFKRGAVSSAFKNIAHAIVAAAGTVGGYAGSKGRTSGAHAIHDGMASVAETRSFPHGVKVAYGILVQLAVEKKYKEIEELKLFYEQNDFLTKLSDFNIKENKDEKIAVIASVAASDNTSFIGAFPDITTEAIIQAIHYLENDA</sequence>
<organism evidence="6 7">
    <name type="scientific">Atopococcus tabaci</name>
    <dbReference type="NCBI Taxonomy" id="269774"/>
    <lineage>
        <taxon>Bacteria</taxon>
        <taxon>Bacillati</taxon>
        <taxon>Bacillota</taxon>
        <taxon>Bacilli</taxon>
        <taxon>Lactobacillales</taxon>
        <taxon>Carnobacteriaceae</taxon>
        <taxon>Atopococcus</taxon>
    </lineage>
</organism>
<reference evidence="6" key="1">
    <citation type="submission" date="2023-07" db="EMBL/GenBank/DDBJ databases">
        <title>Between Cages and Wild: Unraveling the Impact of Captivity on Animal Microbiomes and Antimicrobial Resistance.</title>
        <authorList>
            <person name="Schmartz G.P."/>
            <person name="Rehner J."/>
            <person name="Schuff M.J."/>
            <person name="Becker S.L."/>
            <person name="Kravczyk M."/>
            <person name="Gurevich A."/>
            <person name="Francke R."/>
            <person name="Mueller R."/>
            <person name="Keller V."/>
            <person name="Keller A."/>
        </authorList>
    </citation>
    <scope>NUCLEOTIDE SEQUENCE</scope>
    <source>
        <strain evidence="6">S39M_St_73</strain>
    </source>
</reference>
<feature type="binding site" evidence="4">
    <location>
        <position position="129"/>
    </location>
    <ligand>
        <name>NAD(+)</name>
        <dbReference type="ChEBI" id="CHEBI:57540"/>
    </ligand>
</feature>
<keyword evidence="3" id="KW-0862">Zinc</keyword>
<proteinExistence type="predicted"/>
<accession>A0AA43ZSG6</accession>
<feature type="binding site" evidence="3">
    <location>
        <position position="261"/>
    </location>
    <ligand>
        <name>glycerol</name>
        <dbReference type="ChEBI" id="CHEBI:17754"/>
    </ligand>
</feature>
<evidence type="ECO:0000259" key="5">
    <source>
        <dbReference type="Pfam" id="PF00465"/>
    </source>
</evidence>
<protein>
    <submittedName>
        <fullName evidence="6">Iron-containing alcohol dehydrogenase family protein</fullName>
    </submittedName>
</protein>
<keyword evidence="2" id="KW-0560">Oxidoreductase</keyword>
<dbReference type="CDD" id="cd08172">
    <property type="entry name" value="GlyDH-like"/>
    <property type="match status" value="1"/>
</dbReference>
<evidence type="ECO:0000256" key="3">
    <source>
        <dbReference type="PIRSR" id="PIRSR000112-1"/>
    </source>
</evidence>
<feature type="binding site" evidence="3">
    <location>
        <position position="176"/>
    </location>
    <ligand>
        <name>glycerol</name>
        <dbReference type="ChEBI" id="CHEBI:17754"/>
    </ligand>
</feature>
<dbReference type="GO" id="GO:0016614">
    <property type="term" value="F:oxidoreductase activity, acting on CH-OH group of donors"/>
    <property type="evidence" value="ECO:0007669"/>
    <property type="project" value="InterPro"/>
</dbReference>
<dbReference type="EMBL" id="JAUNQW010000024">
    <property type="protein sequence ID" value="MDO5457756.1"/>
    <property type="molecule type" value="Genomic_DNA"/>
</dbReference>
<keyword evidence="4" id="KW-0520">NAD</keyword>
<evidence type="ECO:0000256" key="1">
    <source>
        <dbReference type="ARBA" id="ARBA00022723"/>
    </source>
</evidence>
<dbReference type="GO" id="GO:0046872">
    <property type="term" value="F:metal ion binding"/>
    <property type="evidence" value="ECO:0007669"/>
    <property type="project" value="UniProtKB-KW"/>
</dbReference>
<comment type="caution">
    <text evidence="6">The sequence shown here is derived from an EMBL/GenBank/DDBJ whole genome shotgun (WGS) entry which is preliminary data.</text>
</comment>
<dbReference type="PIRSF" id="PIRSF000112">
    <property type="entry name" value="Glycerol_dehydrogenase"/>
    <property type="match status" value="1"/>
</dbReference>
<feature type="binding site" evidence="3">
    <location>
        <position position="278"/>
    </location>
    <ligand>
        <name>glycerol</name>
        <dbReference type="ChEBI" id="CHEBI:17754"/>
    </ligand>
</feature>
<dbReference type="SUPFAM" id="SSF56796">
    <property type="entry name" value="Dehydroquinate synthase-like"/>
    <property type="match status" value="1"/>
</dbReference>
<feature type="domain" description="Alcohol dehydrogenase iron-type/glycerol dehydrogenase GldA" evidence="5">
    <location>
        <begin position="20"/>
        <end position="158"/>
    </location>
</feature>
<dbReference type="AlphaFoldDB" id="A0AA43ZSG6"/>
<dbReference type="InterPro" id="IPR001670">
    <property type="entry name" value="ADH_Fe/GldA"/>
</dbReference>
<dbReference type="Pfam" id="PF00465">
    <property type="entry name" value="Fe-ADH"/>
    <property type="match status" value="1"/>
</dbReference>
<evidence type="ECO:0000313" key="6">
    <source>
        <dbReference type="EMBL" id="MDO5457756.1"/>
    </source>
</evidence>
<dbReference type="InterPro" id="IPR016205">
    <property type="entry name" value="Glycerol_DH"/>
</dbReference>
<gene>
    <name evidence="6" type="ORF">Q4F26_05345</name>
</gene>
<dbReference type="Proteomes" id="UP001171751">
    <property type="component" value="Unassembled WGS sequence"/>
</dbReference>
<name>A0AA43ZSG6_9LACT</name>
<dbReference type="PANTHER" id="PTHR43616">
    <property type="entry name" value="GLYCEROL DEHYDROGENASE"/>
    <property type="match status" value="1"/>
</dbReference>
<dbReference type="Gene3D" id="3.40.50.1970">
    <property type="match status" value="1"/>
</dbReference>
<evidence type="ECO:0000313" key="7">
    <source>
        <dbReference type="Proteomes" id="UP001171751"/>
    </source>
</evidence>
<feature type="binding site" evidence="4">
    <location>
        <begin position="98"/>
        <end position="102"/>
    </location>
    <ligand>
        <name>NAD(+)</name>
        <dbReference type="ChEBI" id="CHEBI:57540"/>
    </ligand>
</feature>
<evidence type="ECO:0000256" key="4">
    <source>
        <dbReference type="PIRSR" id="PIRSR000112-3"/>
    </source>
</evidence>